<organism evidence="2">
    <name type="scientific">Timema cristinae</name>
    <name type="common">Walking stick</name>
    <dbReference type="NCBI Taxonomy" id="61476"/>
    <lineage>
        <taxon>Eukaryota</taxon>
        <taxon>Metazoa</taxon>
        <taxon>Ecdysozoa</taxon>
        <taxon>Arthropoda</taxon>
        <taxon>Hexapoda</taxon>
        <taxon>Insecta</taxon>
        <taxon>Pterygota</taxon>
        <taxon>Neoptera</taxon>
        <taxon>Polyneoptera</taxon>
        <taxon>Phasmatodea</taxon>
        <taxon>Timematodea</taxon>
        <taxon>Timematoidea</taxon>
        <taxon>Timematidae</taxon>
        <taxon>Timema</taxon>
    </lineage>
</organism>
<gene>
    <name evidence="2" type="ORF">TCEB3V08_LOCUS4601</name>
</gene>
<protein>
    <submittedName>
        <fullName evidence="2">Uncharacterized protein</fullName>
    </submittedName>
</protein>
<dbReference type="AlphaFoldDB" id="A0A7R9GUP1"/>
<evidence type="ECO:0000313" key="2">
    <source>
        <dbReference type="EMBL" id="CAD7398634.1"/>
    </source>
</evidence>
<accession>A0A7R9GUP1</accession>
<proteinExistence type="predicted"/>
<sequence>MPLKLEYKEALPEGPPELHTDRERYDPGDILRANCTSPPSKPAASITFLLNDVPVRQALISVGMGLRRE</sequence>
<name>A0A7R9GUP1_TIMCR</name>
<reference evidence="2" key="1">
    <citation type="submission" date="2020-11" db="EMBL/GenBank/DDBJ databases">
        <authorList>
            <person name="Tran Van P."/>
        </authorList>
    </citation>
    <scope>NUCLEOTIDE SEQUENCE</scope>
</reference>
<feature type="region of interest" description="Disordered" evidence="1">
    <location>
        <begin position="1"/>
        <end position="24"/>
    </location>
</feature>
<dbReference type="EMBL" id="OC317718">
    <property type="protein sequence ID" value="CAD7398634.1"/>
    <property type="molecule type" value="Genomic_DNA"/>
</dbReference>
<evidence type="ECO:0000256" key="1">
    <source>
        <dbReference type="SAM" id="MobiDB-lite"/>
    </source>
</evidence>